<proteinExistence type="predicted"/>
<dbReference type="GeneID" id="25286772"/>
<dbReference type="AlphaFoldDB" id="A0A072NWT1"/>
<feature type="compositionally biased region" description="Low complexity" evidence="1">
    <location>
        <begin position="79"/>
        <end position="97"/>
    </location>
</feature>
<reference evidence="2 3" key="1">
    <citation type="submission" date="2013-03" db="EMBL/GenBank/DDBJ databases">
        <title>The Genome Sequence of Exophiala aquamarina CBS 119918.</title>
        <authorList>
            <consortium name="The Broad Institute Genomics Platform"/>
            <person name="Cuomo C."/>
            <person name="de Hoog S."/>
            <person name="Gorbushina A."/>
            <person name="Walker B."/>
            <person name="Young S.K."/>
            <person name="Zeng Q."/>
            <person name="Gargeya S."/>
            <person name="Fitzgerald M."/>
            <person name="Haas B."/>
            <person name="Abouelleil A."/>
            <person name="Allen A.W."/>
            <person name="Alvarado L."/>
            <person name="Arachchi H.M."/>
            <person name="Berlin A.M."/>
            <person name="Chapman S.B."/>
            <person name="Gainer-Dewar J."/>
            <person name="Goldberg J."/>
            <person name="Griggs A."/>
            <person name="Gujja S."/>
            <person name="Hansen M."/>
            <person name="Howarth C."/>
            <person name="Imamovic A."/>
            <person name="Ireland A."/>
            <person name="Larimer J."/>
            <person name="McCowan C."/>
            <person name="Murphy C."/>
            <person name="Pearson M."/>
            <person name="Poon T.W."/>
            <person name="Priest M."/>
            <person name="Roberts A."/>
            <person name="Saif S."/>
            <person name="Shea T."/>
            <person name="Sisk P."/>
            <person name="Sykes S."/>
            <person name="Wortman J."/>
            <person name="Nusbaum C."/>
            <person name="Birren B."/>
        </authorList>
    </citation>
    <scope>NUCLEOTIDE SEQUENCE [LARGE SCALE GENOMIC DNA]</scope>
    <source>
        <strain evidence="2 3">CBS 119918</strain>
    </source>
</reference>
<gene>
    <name evidence="2" type="ORF">A1O9_11876</name>
</gene>
<feature type="region of interest" description="Disordered" evidence="1">
    <location>
        <begin position="79"/>
        <end position="107"/>
    </location>
</feature>
<sequence length="107" mass="11443">MTLAAAGPAPVLMVAGHTFESTEILIRVCVTSVNQQPRYSGLHHTFAKNWCQNHTRTESKNVLFYAAIPETARASIFGGSWAPSASGPSPKAGANPSIRDFVESRGD</sequence>
<accession>A0A072NWT1</accession>
<dbReference type="RefSeq" id="XP_013254477.1">
    <property type="nucleotide sequence ID" value="XM_013399023.1"/>
</dbReference>
<dbReference type="Proteomes" id="UP000027920">
    <property type="component" value="Unassembled WGS sequence"/>
</dbReference>
<dbReference type="HOGENOM" id="CLU_2210030_0_0_1"/>
<name>A0A072NWT1_9EURO</name>
<evidence type="ECO:0000313" key="3">
    <source>
        <dbReference type="Proteomes" id="UP000027920"/>
    </source>
</evidence>
<dbReference type="EMBL" id="AMGV01000020">
    <property type="protein sequence ID" value="KEF51887.1"/>
    <property type="molecule type" value="Genomic_DNA"/>
</dbReference>
<dbReference type="VEuPathDB" id="FungiDB:A1O9_11876"/>
<evidence type="ECO:0000256" key="1">
    <source>
        <dbReference type="SAM" id="MobiDB-lite"/>
    </source>
</evidence>
<keyword evidence="3" id="KW-1185">Reference proteome</keyword>
<comment type="caution">
    <text evidence="2">The sequence shown here is derived from an EMBL/GenBank/DDBJ whole genome shotgun (WGS) entry which is preliminary data.</text>
</comment>
<evidence type="ECO:0000313" key="2">
    <source>
        <dbReference type="EMBL" id="KEF51887.1"/>
    </source>
</evidence>
<organism evidence="2 3">
    <name type="scientific">Exophiala aquamarina CBS 119918</name>
    <dbReference type="NCBI Taxonomy" id="1182545"/>
    <lineage>
        <taxon>Eukaryota</taxon>
        <taxon>Fungi</taxon>
        <taxon>Dikarya</taxon>
        <taxon>Ascomycota</taxon>
        <taxon>Pezizomycotina</taxon>
        <taxon>Eurotiomycetes</taxon>
        <taxon>Chaetothyriomycetidae</taxon>
        <taxon>Chaetothyriales</taxon>
        <taxon>Herpotrichiellaceae</taxon>
        <taxon>Exophiala</taxon>
    </lineage>
</organism>
<protein>
    <submittedName>
        <fullName evidence="2">Uncharacterized protein</fullName>
    </submittedName>
</protein>